<dbReference type="RefSeq" id="WP_138927057.1">
    <property type="nucleotide sequence ID" value="NZ_CP034412.1"/>
</dbReference>
<dbReference type="Gene3D" id="3.20.20.70">
    <property type="entry name" value="Aldolase class I"/>
    <property type="match status" value="1"/>
</dbReference>
<evidence type="ECO:0000256" key="5">
    <source>
        <dbReference type="PIRSR" id="PIRSR001365-2"/>
    </source>
</evidence>
<sequence>MKFAGLSAFPLVPMAGERVDIDAVARLVARAAGAGVDCLGVLGSTGNYAYLDPGERREVLAASISAAQGTPVLAGVGALRTRDVLGHVADAQAAGVQGLLLAPVSYQKLTDQEVFDLYRTVSRASDLPLIVYDNPGTTGFSFSDELHGRIAGLERVSGVKIPPPAADGARRRIAELRRVVPGGYGVGISGDWMAAEGLGAGCDTWYSVIAGVLPGTALRITRAAQAGGHAEALDLSRRLEPLWDLFRSLGSLRVVSALAEELGLVCAPSLPLPLQGIPGPARQRLREFLSAARLEDDV</sequence>
<gene>
    <name evidence="6" type="ORF">GcLGCM259_2854</name>
</gene>
<comment type="similarity">
    <text evidence="1 3">Belongs to the DapA family.</text>
</comment>
<dbReference type="Proteomes" id="UP000307000">
    <property type="component" value="Chromosome"/>
</dbReference>
<evidence type="ECO:0000256" key="3">
    <source>
        <dbReference type="PIRNR" id="PIRNR001365"/>
    </source>
</evidence>
<evidence type="ECO:0000313" key="6">
    <source>
        <dbReference type="EMBL" id="QCY48561.1"/>
    </source>
</evidence>
<organism evidence="6 7">
    <name type="scientific">Glutamicibacter creatinolyticus</name>
    <dbReference type="NCBI Taxonomy" id="162496"/>
    <lineage>
        <taxon>Bacteria</taxon>
        <taxon>Bacillati</taxon>
        <taxon>Actinomycetota</taxon>
        <taxon>Actinomycetes</taxon>
        <taxon>Micrococcales</taxon>
        <taxon>Micrococcaceae</taxon>
        <taxon>Glutamicibacter</taxon>
    </lineage>
</organism>
<evidence type="ECO:0000256" key="1">
    <source>
        <dbReference type="ARBA" id="ARBA00007592"/>
    </source>
</evidence>
<dbReference type="PRINTS" id="PR00146">
    <property type="entry name" value="DHPICSNTHASE"/>
</dbReference>
<dbReference type="SMART" id="SM01130">
    <property type="entry name" value="DHDPS"/>
    <property type="match status" value="1"/>
</dbReference>
<dbReference type="CDD" id="cd00408">
    <property type="entry name" value="DHDPS-like"/>
    <property type="match status" value="1"/>
</dbReference>
<accession>A0A5B7WWX7</accession>
<reference evidence="6 7" key="1">
    <citation type="submission" date="2018-12" db="EMBL/GenBank/DDBJ databases">
        <title>Complete Genome Sequence of Glutamicibacter creatinolyticus strain LGCM259,isolated from an abscess of a 12-year-old mare in Italy.</title>
        <authorList>
            <person name="Santos R.G."/>
            <person name="Silva A.L."/>
            <person name="Seyffert N."/>
            <person name="Castro T.L.P."/>
            <person name="Attili A.R."/>
            <person name="Rifici C."/>
            <person name="Mazzullo G."/>
            <person name="Brenig B."/>
            <person name="Venanzi F."/>
            <person name="Azevedo V."/>
        </authorList>
    </citation>
    <scope>NUCLEOTIDE SEQUENCE [LARGE SCALE GENOMIC DNA]</scope>
    <source>
        <strain evidence="6 7">LGCM 259</strain>
    </source>
</reference>
<dbReference type="SUPFAM" id="SSF51569">
    <property type="entry name" value="Aldolase"/>
    <property type="match status" value="1"/>
</dbReference>
<dbReference type="PANTHER" id="PTHR12128:SF66">
    <property type="entry name" value="4-HYDROXY-2-OXOGLUTARATE ALDOLASE, MITOCHONDRIAL"/>
    <property type="match status" value="1"/>
</dbReference>
<evidence type="ECO:0000256" key="4">
    <source>
        <dbReference type="PIRSR" id="PIRSR001365-1"/>
    </source>
</evidence>
<feature type="active site" description="Proton donor/acceptor" evidence="4">
    <location>
        <position position="132"/>
    </location>
</feature>
<dbReference type="PANTHER" id="PTHR12128">
    <property type="entry name" value="DIHYDRODIPICOLINATE SYNTHASE"/>
    <property type="match status" value="1"/>
</dbReference>
<dbReference type="GO" id="GO:0005829">
    <property type="term" value="C:cytosol"/>
    <property type="evidence" value="ECO:0007669"/>
    <property type="project" value="TreeGrafter"/>
</dbReference>
<dbReference type="AlphaFoldDB" id="A0A5B7WWX7"/>
<feature type="binding site" evidence="5">
    <location>
        <position position="45"/>
    </location>
    <ligand>
        <name>pyruvate</name>
        <dbReference type="ChEBI" id="CHEBI:15361"/>
    </ligand>
</feature>
<dbReference type="InterPro" id="IPR013785">
    <property type="entry name" value="Aldolase_TIM"/>
</dbReference>
<keyword evidence="7" id="KW-1185">Reference proteome</keyword>
<dbReference type="EMBL" id="CP034412">
    <property type="protein sequence ID" value="QCY48561.1"/>
    <property type="molecule type" value="Genomic_DNA"/>
</dbReference>
<dbReference type="PIRSF" id="PIRSF001365">
    <property type="entry name" value="DHDPS"/>
    <property type="match status" value="1"/>
</dbReference>
<keyword evidence="2 3" id="KW-0456">Lyase</keyword>
<proteinExistence type="inferred from homology"/>
<evidence type="ECO:0000313" key="7">
    <source>
        <dbReference type="Proteomes" id="UP000307000"/>
    </source>
</evidence>
<dbReference type="Pfam" id="PF00701">
    <property type="entry name" value="DHDPS"/>
    <property type="match status" value="1"/>
</dbReference>
<feature type="active site" description="Schiff-base intermediate with substrate" evidence="4">
    <location>
        <position position="160"/>
    </location>
</feature>
<dbReference type="KEGG" id="gcr:GcLGCM259_2854"/>
<evidence type="ECO:0000256" key="2">
    <source>
        <dbReference type="ARBA" id="ARBA00023239"/>
    </source>
</evidence>
<dbReference type="InterPro" id="IPR002220">
    <property type="entry name" value="DapA-like"/>
</dbReference>
<dbReference type="GO" id="GO:0008840">
    <property type="term" value="F:4-hydroxy-tetrahydrodipicolinate synthase activity"/>
    <property type="evidence" value="ECO:0007669"/>
    <property type="project" value="TreeGrafter"/>
</dbReference>
<name>A0A5B7WWX7_9MICC</name>
<protein>
    <submittedName>
        <fullName evidence="6">Dihydrodipicolinate synthase family protein</fullName>
    </submittedName>
</protein>